<dbReference type="AlphaFoldDB" id="W7JSP0"/>
<organism evidence="1 2">
    <name type="scientific">Plasmodium falciparum (isolate NF54)</name>
    <dbReference type="NCBI Taxonomy" id="5843"/>
    <lineage>
        <taxon>Eukaryota</taxon>
        <taxon>Sar</taxon>
        <taxon>Alveolata</taxon>
        <taxon>Apicomplexa</taxon>
        <taxon>Aconoidasida</taxon>
        <taxon>Haemosporida</taxon>
        <taxon>Plasmodiidae</taxon>
        <taxon>Plasmodium</taxon>
        <taxon>Plasmodium (Laverania)</taxon>
    </lineage>
</organism>
<evidence type="ECO:0000313" key="1">
    <source>
        <dbReference type="EMBL" id="EWC87928.1"/>
    </source>
</evidence>
<keyword evidence="2" id="KW-1185">Reference proteome</keyword>
<evidence type="ECO:0000313" key="2">
    <source>
        <dbReference type="Proteomes" id="UP000030673"/>
    </source>
</evidence>
<name>W7JSP0_PLAFO</name>
<proteinExistence type="predicted"/>
<accession>W7JSP0</accession>
<gene>
    <name evidence="1" type="ORF">PFNF54_03159</name>
</gene>
<dbReference type="Proteomes" id="UP000030673">
    <property type="component" value="Unassembled WGS sequence"/>
</dbReference>
<protein>
    <submittedName>
        <fullName evidence="1">Uncharacterized protein</fullName>
    </submittedName>
</protein>
<dbReference type="EMBL" id="KE123835">
    <property type="protein sequence ID" value="EWC87928.1"/>
    <property type="molecule type" value="Genomic_DNA"/>
</dbReference>
<sequence>MIDHLKCNCIKYNIPDEDCEPVIKVSENKDDMLVAVSSNKRNILLYKIINREIIYSDTFYIGNAVLYYQQSNKIKNKKYNI</sequence>
<reference evidence="1 2" key="1">
    <citation type="submission" date="2013-02" db="EMBL/GenBank/DDBJ databases">
        <title>The Genome Sequence of Plasmodium falciparum NF54.</title>
        <authorList>
            <consortium name="The Broad Institute Genome Sequencing Platform"/>
            <consortium name="The Broad Institute Genome Sequencing Center for Infectious Disease"/>
            <person name="Neafsey D."/>
            <person name="Cheeseman I."/>
            <person name="Volkman S."/>
            <person name="Adams J."/>
            <person name="Walker B."/>
            <person name="Young S.K."/>
            <person name="Zeng Q."/>
            <person name="Gargeya S."/>
            <person name="Fitzgerald M."/>
            <person name="Haas B."/>
            <person name="Abouelleil A."/>
            <person name="Alvarado L."/>
            <person name="Arachchi H.M."/>
            <person name="Berlin A.M."/>
            <person name="Chapman S.B."/>
            <person name="Dewar J."/>
            <person name="Goldberg J."/>
            <person name="Griggs A."/>
            <person name="Gujja S."/>
            <person name="Hansen M."/>
            <person name="Howarth C."/>
            <person name="Imamovic A."/>
            <person name="Larimer J."/>
            <person name="McCowan C."/>
            <person name="Murphy C."/>
            <person name="Neiman D."/>
            <person name="Pearson M."/>
            <person name="Priest M."/>
            <person name="Roberts A."/>
            <person name="Saif S."/>
            <person name="Shea T."/>
            <person name="Sisk P."/>
            <person name="Sykes S."/>
            <person name="Wortman J."/>
            <person name="Nusbaum C."/>
            <person name="Birren B."/>
        </authorList>
    </citation>
    <scope>NUCLEOTIDE SEQUENCE [LARGE SCALE GENOMIC DNA]</scope>
    <source>
        <strain evidence="1 2">NF54</strain>
    </source>
</reference>